<reference evidence="1" key="1">
    <citation type="submission" date="2016-05" db="EMBL/GenBank/DDBJ databases">
        <authorList>
            <person name="Lavstsen T."/>
            <person name="Jespersen J.S."/>
        </authorList>
    </citation>
    <scope>NUCLEOTIDE SEQUENCE</scope>
    <source>
        <tissue evidence="1">Brain</tissue>
    </source>
</reference>
<accession>A0A1A7YF53</accession>
<dbReference type="AlphaFoldDB" id="A0A1A7YF53"/>
<evidence type="ECO:0000313" key="1">
    <source>
        <dbReference type="EMBL" id="SBP28861.1"/>
    </source>
</evidence>
<reference evidence="1" key="2">
    <citation type="submission" date="2016-06" db="EMBL/GenBank/DDBJ databases">
        <title>The genome of a short-lived fish provides insights into sex chromosome evolution and the genetic control of aging.</title>
        <authorList>
            <person name="Reichwald K."/>
            <person name="Felder M."/>
            <person name="Petzold A."/>
            <person name="Koch P."/>
            <person name="Groth M."/>
            <person name="Platzer M."/>
        </authorList>
    </citation>
    <scope>NUCLEOTIDE SEQUENCE</scope>
    <source>
        <tissue evidence="1">Brain</tissue>
    </source>
</reference>
<sequence length="84" mass="9240">PDRQRYLHSKCKLFCLLHPHTLPQSLVCQSPGGKSMAKASLSCVNKNCAQVIRHSRSPTLQCSYRICLGCQIGSGVQCLPMTSH</sequence>
<protein>
    <submittedName>
        <fullName evidence="1">Uncharacterized protein</fullName>
    </submittedName>
</protein>
<gene>
    <name evidence="1" type="primary">Nfu_g_1_019272</name>
</gene>
<organism evidence="1">
    <name type="scientific">Iconisemion striatum</name>
    <dbReference type="NCBI Taxonomy" id="60296"/>
    <lineage>
        <taxon>Eukaryota</taxon>
        <taxon>Metazoa</taxon>
        <taxon>Chordata</taxon>
        <taxon>Craniata</taxon>
        <taxon>Vertebrata</taxon>
        <taxon>Euteleostomi</taxon>
        <taxon>Actinopterygii</taxon>
        <taxon>Neopterygii</taxon>
        <taxon>Teleostei</taxon>
        <taxon>Neoteleostei</taxon>
        <taxon>Acanthomorphata</taxon>
        <taxon>Ovalentaria</taxon>
        <taxon>Atherinomorphae</taxon>
        <taxon>Cyprinodontiformes</taxon>
        <taxon>Nothobranchiidae</taxon>
        <taxon>Iconisemion</taxon>
    </lineage>
</organism>
<feature type="non-terminal residue" evidence="1">
    <location>
        <position position="84"/>
    </location>
</feature>
<proteinExistence type="predicted"/>
<name>A0A1A7YF53_9TELE</name>
<feature type="non-terminal residue" evidence="1">
    <location>
        <position position="1"/>
    </location>
</feature>
<dbReference type="EMBL" id="HADX01006629">
    <property type="protein sequence ID" value="SBP28861.1"/>
    <property type="molecule type" value="Transcribed_RNA"/>
</dbReference>